<evidence type="ECO:0000313" key="3">
    <source>
        <dbReference type="EMBL" id="QGM27189.1"/>
    </source>
</evidence>
<keyword evidence="2" id="KW-1133">Transmembrane helix</keyword>
<dbReference type="Proteomes" id="UP000405075">
    <property type="component" value="Chromosome"/>
</dbReference>
<dbReference type="AlphaFoldDB" id="A0AAP9GU82"/>
<reference evidence="4" key="1">
    <citation type="submission" date="2019-11" db="EMBL/GenBank/DDBJ databases">
        <title>Escherichia coli 1916D6.</title>
        <authorList>
            <person name="Yao H."/>
            <person name="Du X."/>
            <person name="Yu R."/>
            <person name="Li A."/>
        </authorList>
    </citation>
    <scope>NUCLEOTIDE SEQUENCE [LARGE SCALE GENOMIC DNA]</scope>
    <source>
        <strain evidence="4">19110F47</strain>
    </source>
</reference>
<feature type="transmembrane region" description="Helical" evidence="2">
    <location>
        <begin position="21"/>
        <end position="44"/>
    </location>
</feature>
<evidence type="ECO:0000256" key="2">
    <source>
        <dbReference type="SAM" id="Phobius"/>
    </source>
</evidence>
<evidence type="ECO:0000256" key="1">
    <source>
        <dbReference type="SAM" id="MobiDB-lite"/>
    </source>
</evidence>
<accession>A0AAP9GU82</accession>
<feature type="compositionally biased region" description="Low complexity" evidence="1">
    <location>
        <begin position="152"/>
        <end position="172"/>
    </location>
</feature>
<name>A0AAP9GU82_9GAMM</name>
<feature type="region of interest" description="Disordered" evidence="1">
    <location>
        <begin position="106"/>
        <end position="188"/>
    </location>
</feature>
<keyword evidence="2" id="KW-0812">Transmembrane</keyword>
<gene>
    <name evidence="3" type="ORF">GJD93_05640</name>
</gene>
<protein>
    <submittedName>
        <fullName evidence="3">Uncharacterized protein</fullName>
    </submittedName>
</protein>
<keyword evidence="2" id="KW-0472">Membrane</keyword>
<organism evidence="3 4">
    <name type="scientific">Acinetobacter towneri</name>
    <dbReference type="NCBI Taxonomy" id="202956"/>
    <lineage>
        <taxon>Bacteria</taxon>
        <taxon>Pseudomonadati</taxon>
        <taxon>Pseudomonadota</taxon>
        <taxon>Gammaproteobacteria</taxon>
        <taxon>Moraxellales</taxon>
        <taxon>Moraxellaceae</taxon>
        <taxon>Acinetobacter</taxon>
    </lineage>
</organism>
<proteinExistence type="predicted"/>
<evidence type="ECO:0000313" key="4">
    <source>
        <dbReference type="Proteomes" id="UP000405075"/>
    </source>
</evidence>
<feature type="compositionally biased region" description="Polar residues" evidence="1">
    <location>
        <begin position="111"/>
        <end position="121"/>
    </location>
</feature>
<dbReference type="EMBL" id="CP046045">
    <property type="protein sequence ID" value="QGM27189.1"/>
    <property type="molecule type" value="Genomic_DNA"/>
</dbReference>
<dbReference type="RefSeq" id="WP_004972690.1">
    <property type="nucleotide sequence ID" value="NZ_BBNL01000026.1"/>
</dbReference>
<sequence>MAQEKKTSLRILQHKKKTLASRFYVLIGFIAGLIVSTLIFLLWVNNFNGSNLQTSPILDESEKKQMHPSITVHAPWVDEVVTDDHETSLLSEDHHFIQPKDKDLNKFFERPTSNNTPSNGAPTPPAQQVAPFENTAQHPVKRITKVEKINPATTKSTTSTQSEAETATPEATLKITVTQRPLAIDEDQ</sequence>